<evidence type="ECO:0000313" key="14">
    <source>
        <dbReference type="Proteomes" id="UP000236893"/>
    </source>
</evidence>
<sequence>MLSAMLVVCFQFLAQAQNNSVSGTVVDGQGIPLPGVTVLVKKSTVSAGTDQDGKYTIKASKGSILVFSFIGMATKEITVGNSNVINVAMEEESKKLQEVVVVGYGTQKRADVTTSIASISTKDLKDLQVAGIDQAMQGKVSGVTVTNNGGQPGGGVSVRVRGITSINGNEPLYVIDGVPIAATKTTTAQDQLGGMPGQTTQSAIAGVDPNDIASIDILKDASAQAIYGSRGANGVVIITTKRGKSGEGKLSYDFYIGQQQTPTHLNMMDLSQYATYQNEIMKEMADVNGTEYFPIGEFANPAILGKGTDWQDAVFQTGLMQNHQLSFSGGQEKSSYYLSLNYFDQQGTIIGSGFDRLSLRLNLDNQLKSWLKVGLSSFLTRTNQRTTLTNGSEAVVNWATGNSPAAPVMSGDDFAGPINVGGYNYGNPYNPVAYASLRNVGGVDSRANGNVYGDIIFNKHFTLKNQFGFNYSVSENKAFQPYATSGSFIIMSPSKLSEDRGVGTFWQLSNYLDYNQSFGKHNVNAQLGHEASESHYSGLNAARQNLTMNFQSINAGSATDQSVGGGIYENALESYFARAGYSYADRYSANFSIRRDGSSTFGPDSRIGFFPAGSVGWTVTNEKFAKEWKGLNYLKFRAGAGVVGGQNFAGSGNAYETNIRLFAIAPFGPGGIPDNVGNPGYQWEETVTYNTGLDFGFLNNRIELSVDAYKKSTSNMLMAIQLPVYTGIGNAWNDIKAPVVNAGKMTNTGFDFKLTTYNINKNDFSWQSNLVVSTYKNKLDKLNDESAALYTYTEYSNAVTLTKSAPGGPVGRFFGYQTDGLFTSEEQIRNSADQQVGIGPKGTWLGDIKYKDRDGSGTIDAGDMTYIGDPNPNFTFGFTNTFKYKGFDLSLFLQGSQGGDILNYSRKITEGMVGVYYNQLTDVANRYTATNTSSSIPRFNPWHQQNIVMSDRFIEDGSYLRIQNLTIGYNLPSRIISKAKLSNARIYLTGQNLYTFTKYTGFDPELGAFNNNALMMNVDNGNYPTPRTFTMGVNLTF</sequence>
<dbReference type="NCBIfam" id="TIGR04057">
    <property type="entry name" value="SusC_RagA_signa"/>
    <property type="match status" value="1"/>
</dbReference>
<dbReference type="AlphaFoldDB" id="A0A2S5A3A8"/>
<dbReference type="Gene3D" id="2.170.130.10">
    <property type="entry name" value="TonB-dependent receptor, plug domain"/>
    <property type="match status" value="1"/>
</dbReference>
<evidence type="ECO:0000256" key="5">
    <source>
        <dbReference type="ARBA" id="ARBA00023077"/>
    </source>
</evidence>
<dbReference type="InterPro" id="IPR000531">
    <property type="entry name" value="Beta-barrel_TonB"/>
</dbReference>
<dbReference type="Pfam" id="PF00593">
    <property type="entry name" value="TonB_dep_Rec_b-barrel"/>
    <property type="match status" value="1"/>
</dbReference>
<evidence type="ECO:0000256" key="4">
    <source>
        <dbReference type="ARBA" id="ARBA00022692"/>
    </source>
</evidence>
<feature type="domain" description="TonB-dependent receptor-like beta-barrel" evidence="11">
    <location>
        <begin position="412"/>
        <end position="993"/>
    </location>
</feature>
<keyword evidence="10" id="KW-0732">Signal</keyword>
<evidence type="ECO:0000313" key="13">
    <source>
        <dbReference type="EMBL" id="POY36797.1"/>
    </source>
</evidence>
<dbReference type="NCBIfam" id="TIGR04056">
    <property type="entry name" value="OMP_RagA_SusC"/>
    <property type="match status" value="1"/>
</dbReference>
<keyword evidence="14" id="KW-1185">Reference proteome</keyword>
<dbReference type="Pfam" id="PF07715">
    <property type="entry name" value="Plug"/>
    <property type="match status" value="1"/>
</dbReference>
<dbReference type="Proteomes" id="UP000236893">
    <property type="component" value="Unassembled WGS sequence"/>
</dbReference>
<dbReference type="Pfam" id="PF13715">
    <property type="entry name" value="CarbopepD_reg_2"/>
    <property type="match status" value="1"/>
</dbReference>
<accession>A0A2S5A3A8</accession>
<evidence type="ECO:0000256" key="7">
    <source>
        <dbReference type="ARBA" id="ARBA00023237"/>
    </source>
</evidence>
<dbReference type="OrthoDB" id="9768177at2"/>
<comment type="similarity">
    <text evidence="8 9">Belongs to the TonB-dependent receptor family.</text>
</comment>
<dbReference type="InterPro" id="IPR012910">
    <property type="entry name" value="Plug_dom"/>
</dbReference>
<keyword evidence="7 8" id="KW-0998">Cell outer membrane</keyword>
<evidence type="ECO:0000259" key="11">
    <source>
        <dbReference type="Pfam" id="PF00593"/>
    </source>
</evidence>
<name>A0A2S5A3A8_9SPHI</name>
<dbReference type="InterPro" id="IPR037066">
    <property type="entry name" value="Plug_dom_sf"/>
</dbReference>
<gene>
    <name evidence="13" type="ORF">C3K47_09760</name>
</gene>
<dbReference type="SUPFAM" id="SSF49464">
    <property type="entry name" value="Carboxypeptidase regulatory domain-like"/>
    <property type="match status" value="1"/>
</dbReference>
<dbReference type="PROSITE" id="PS52016">
    <property type="entry name" value="TONB_DEPENDENT_REC_3"/>
    <property type="match status" value="1"/>
</dbReference>
<keyword evidence="6 8" id="KW-0472">Membrane</keyword>
<evidence type="ECO:0000256" key="2">
    <source>
        <dbReference type="ARBA" id="ARBA00022448"/>
    </source>
</evidence>
<dbReference type="InterPro" id="IPR023997">
    <property type="entry name" value="TonB-dep_OMP_SusC/RagA_CS"/>
</dbReference>
<keyword evidence="5 9" id="KW-0798">TonB box</keyword>
<dbReference type="GO" id="GO:0009279">
    <property type="term" value="C:cell outer membrane"/>
    <property type="evidence" value="ECO:0007669"/>
    <property type="project" value="UniProtKB-SubCell"/>
</dbReference>
<comment type="caution">
    <text evidence="13">The sequence shown here is derived from an EMBL/GenBank/DDBJ whole genome shotgun (WGS) entry which is preliminary data.</text>
</comment>
<evidence type="ECO:0000256" key="8">
    <source>
        <dbReference type="PROSITE-ProRule" id="PRU01360"/>
    </source>
</evidence>
<dbReference type="SUPFAM" id="SSF56935">
    <property type="entry name" value="Porins"/>
    <property type="match status" value="1"/>
</dbReference>
<keyword evidence="13" id="KW-0675">Receptor</keyword>
<dbReference type="PROSITE" id="PS00018">
    <property type="entry name" value="EF_HAND_1"/>
    <property type="match status" value="1"/>
</dbReference>
<dbReference type="Gene3D" id="2.40.170.20">
    <property type="entry name" value="TonB-dependent receptor, beta-barrel domain"/>
    <property type="match status" value="1"/>
</dbReference>
<evidence type="ECO:0000259" key="12">
    <source>
        <dbReference type="Pfam" id="PF07715"/>
    </source>
</evidence>
<comment type="subcellular location">
    <subcellularLocation>
        <location evidence="1 8">Cell outer membrane</location>
        <topology evidence="1 8">Multi-pass membrane protein</topology>
    </subcellularLocation>
</comment>
<dbReference type="InterPro" id="IPR023996">
    <property type="entry name" value="TonB-dep_OMP_SusC/RagA"/>
</dbReference>
<organism evidence="13 14">
    <name type="scientific">Solitalea longa</name>
    <dbReference type="NCBI Taxonomy" id="2079460"/>
    <lineage>
        <taxon>Bacteria</taxon>
        <taxon>Pseudomonadati</taxon>
        <taxon>Bacteroidota</taxon>
        <taxon>Sphingobacteriia</taxon>
        <taxon>Sphingobacteriales</taxon>
        <taxon>Sphingobacteriaceae</taxon>
        <taxon>Solitalea</taxon>
    </lineage>
</organism>
<dbReference type="InterPro" id="IPR039426">
    <property type="entry name" value="TonB-dep_rcpt-like"/>
</dbReference>
<dbReference type="EMBL" id="PQVF01000006">
    <property type="protein sequence ID" value="POY36797.1"/>
    <property type="molecule type" value="Genomic_DNA"/>
</dbReference>
<evidence type="ECO:0000256" key="1">
    <source>
        <dbReference type="ARBA" id="ARBA00004571"/>
    </source>
</evidence>
<dbReference type="InterPro" id="IPR008969">
    <property type="entry name" value="CarboxyPept-like_regulatory"/>
</dbReference>
<evidence type="ECO:0000256" key="6">
    <source>
        <dbReference type="ARBA" id="ARBA00023136"/>
    </source>
</evidence>
<feature type="signal peptide" evidence="10">
    <location>
        <begin position="1"/>
        <end position="16"/>
    </location>
</feature>
<dbReference type="InterPro" id="IPR036942">
    <property type="entry name" value="Beta-barrel_TonB_sf"/>
</dbReference>
<feature type="domain" description="TonB-dependent receptor plug" evidence="12">
    <location>
        <begin position="110"/>
        <end position="235"/>
    </location>
</feature>
<keyword evidence="2 8" id="KW-0813">Transport</keyword>
<evidence type="ECO:0000256" key="9">
    <source>
        <dbReference type="RuleBase" id="RU003357"/>
    </source>
</evidence>
<keyword evidence="3 8" id="KW-1134">Transmembrane beta strand</keyword>
<dbReference type="InterPro" id="IPR018247">
    <property type="entry name" value="EF_Hand_1_Ca_BS"/>
</dbReference>
<feature type="chain" id="PRO_5015443481" evidence="10">
    <location>
        <begin position="17"/>
        <end position="1037"/>
    </location>
</feature>
<evidence type="ECO:0000256" key="10">
    <source>
        <dbReference type="SAM" id="SignalP"/>
    </source>
</evidence>
<keyword evidence="4 8" id="KW-0812">Transmembrane</keyword>
<evidence type="ECO:0000256" key="3">
    <source>
        <dbReference type="ARBA" id="ARBA00022452"/>
    </source>
</evidence>
<protein>
    <submittedName>
        <fullName evidence="13">TonB-dependent receptor</fullName>
    </submittedName>
</protein>
<reference evidence="13 14" key="1">
    <citation type="submission" date="2018-01" db="EMBL/GenBank/DDBJ databases">
        <authorList>
            <person name="Gaut B.S."/>
            <person name="Morton B.R."/>
            <person name="Clegg M.T."/>
            <person name="Duvall M.R."/>
        </authorList>
    </citation>
    <scope>NUCLEOTIDE SEQUENCE [LARGE SCALE GENOMIC DNA]</scope>
    <source>
        <strain evidence="13 14">HR-AV</strain>
    </source>
</reference>
<dbReference type="Gene3D" id="2.60.40.1120">
    <property type="entry name" value="Carboxypeptidase-like, regulatory domain"/>
    <property type="match status" value="1"/>
</dbReference>
<proteinExistence type="inferred from homology"/>